<proteinExistence type="predicted"/>
<dbReference type="SUPFAM" id="SSF117281">
    <property type="entry name" value="Kelch motif"/>
    <property type="match status" value="1"/>
</dbReference>
<dbReference type="InterPro" id="IPR015915">
    <property type="entry name" value="Kelch-typ_b-propeller"/>
</dbReference>
<comment type="caution">
    <text evidence="1">The sequence shown here is derived from an EMBL/GenBank/DDBJ whole genome shotgun (WGS) entry which is preliminary data.</text>
</comment>
<evidence type="ECO:0000313" key="2">
    <source>
        <dbReference type="Proteomes" id="UP000023152"/>
    </source>
</evidence>
<dbReference type="InterPro" id="IPR006652">
    <property type="entry name" value="Kelch_1"/>
</dbReference>
<dbReference type="AlphaFoldDB" id="X6LCN6"/>
<accession>X6LCN6</accession>
<evidence type="ECO:0008006" key="3">
    <source>
        <dbReference type="Google" id="ProtNLM"/>
    </source>
</evidence>
<reference evidence="1 2" key="1">
    <citation type="journal article" date="2013" name="Curr. Biol.">
        <title>The Genome of the Foraminiferan Reticulomyxa filosa.</title>
        <authorList>
            <person name="Glockner G."/>
            <person name="Hulsmann N."/>
            <person name="Schleicher M."/>
            <person name="Noegel A.A."/>
            <person name="Eichinger L."/>
            <person name="Gallinger C."/>
            <person name="Pawlowski J."/>
            <person name="Sierra R."/>
            <person name="Euteneuer U."/>
            <person name="Pillet L."/>
            <person name="Moustafa A."/>
            <person name="Platzer M."/>
            <person name="Groth M."/>
            <person name="Szafranski K."/>
            <person name="Schliwa M."/>
        </authorList>
    </citation>
    <scope>NUCLEOTIDE SEQUENCE [LARGE SCALE GENOMIC DNA]</scope>
</reference>
<feature type="non-terminal residue" evidence="1">
    <location>
        <position position="1"/>
    </location>
</feature>
<dbReference type="OrthoDB" id="10251809at2759"/>
<dbReference type="Pfam" id="PF01344">
    <property type="entry name" value="Kelch_1"/>
    <property type="match status" value="1"/>
</dbReference>
<name>X6LCN6_RETFI</name>
<keyword evidence="2" id="KW-1185">Reference proteome</keyword>
<dbReference type="EMBL" id="ASPP01046540">
    <property type="protein sequence ID" value="ETN98494.1"/>
    <property type="molecule type" value="Genomic_DNA"/>
</dbReference>
<feature type="non-terminal residue" evidence="1">
    <location>
        <position position="207"/>
    </location>
</feature>
<gene>
    <name evidence="1" type="ORF">RFI_39002</name>
</gene>
<dbReference type="Proteomes" id="UP000023152">
    <property type="component" value="Unassembled WGS sequence"/>
</dbReference>
<dbReference type="Gene3D" id="2.120.10.80">
    <property type="entry name" value="Kelch-type beta propeller"/>
    <property type="match status" value="1"/>
</dbReference>
<protein>
    <recommendedName>
        <fullName evidence="3">Kelch motif family protein</fullName>
    </recommendedName>
</protein>
<sequence length="207" mass="23977">TDNHNNQIHIGSKYDNYEGMRAVIGGSDNHLLFITYRFNNISVFDLNTFQFIDRVILPTVDYVEYHCFVSKLANGQENKNKIHEMLLFCFEIGLLIEYDEDNNTFEFHDITVCCDIPFHYAYVCINDIILFFGGRDHANVLKLVHKYSIRENKWIKFQNVLPSPLLHCAAIFSEESNDIHIIGGQNSKDILSTHIKIKALECDISLL</sequence>
<organism evidence="1 2">
    <name type="scientific">Reticulomyxa filosa</name>
    <dbReference type="NCBI Taxonomy" id="46433"/>
    <lineage>
        <taxon>Eukaryota</taxon>
        <taxon>Sar</taxon>
        <taxon>Rhizaria</taxon>
        <taxon>Retaria</taxon>
        <taxon>Foraminifera</taxon>
        <taxon>Monothalamids</taxon>
        <taxon>Reticulomyxidae</taxon>
        <taxon>Reticulomyxa</taxon>
    </lineage>
</organism>
<evidence type="ECO:0000313" key="1">
    <source>
        <dbReference type="EMBL" id="ETN98494.1"/>
    </source>
</evidence>